<dbReference type="Pfam" id="PF03703">
    <property type="entry name" value="bPH_2"/>
    <property type="match status" value="1"/>
</dbReference>
<dbReference type="InterPro" id="IPR005182">
    <property type="entry name" value="YdbS-like_PH"/>
</dbReference>
<feature type="transmembrane region" description="Helical" evidence="1">
    <location>
        <begin position="47"/>
        <end position="67"/>
    </location>
</feature>
<evidence type="ECO:0000256" key="1">
    <source>
        <dbReference type="SAM" id="Phobius"/>
    </source>
</evidence>
<keyword evidence="1" id="KW-0812">Transmembrane</keyword>
<evidence type="ECO:0000313" key="3">
    <source>
        <dbReference type="EMBL" id="MDV2884396.1"/>
    </source>
</evidence>
<feature type="domain" description="YdbS-like PH" evidence="2">
    <location>
        <begin position="72"/>
        <end position="148"/>
    </location>
</feature>
<organism evidence="3 4">
    <name type="scientific">Alkalihalophilus pseudofirmus</name>
    <name type="common">Bacillus pseudofirmus</name>
    <dbReference type="NCBI Taxonomy" id="79885"/>
    <lineage>
        <taxon>Bacteria</taxon>
        <taxon>Bacillati</taxon>
        <taxon>Bacillota</taxon>
        <taxon>Bacilli</taxon>
        <taxon>Bacillales</taxon>
        <taxon>Bacillaceae</taxon>
        <taxon>Alkalihalophilus</taxon>
    </lineage>
</organism>
<dbReference type="PANTHER" id="PTHR34473">
    <property type="entry name" value="UPF0699 TRANSMEMBRANE PROTEIN YDBS"/>
    <property type="match status" value="1"/>
</dbReference>
<keyword evidence="1" id="KW-0472">Membrane</keyword>
<dbReference type="PANTHER" id="PTHR34473:SF2">
    <property type="entry name" value="UPF0699 TRANSMEMBRANE PROTEIN YDBT"/>
    <property type="match status" value="1"/>
</dbReference>
<gene>
    <name evidence="3" type="ORF">RYX45_04335</name>
</gene>
<dbReference type="AlphaFoldDB" id="A0AAJ2KT09"/>
<dbReference type="Proteomes" id="UP001285636">
    <property type="component" value="Unassembled WGS sequence"/>
</dbReference>
<keyword evidence="1" id="KW-1133">Transmembrane helix</keyword>
<reference evidence="3" key="1">
    <citation type="submission" date="2023-10" db="EMBL/GenBank/DDBJ databases">
        <title>Screening of Alkalihalophilus pseudofirmusBZ-TG-HK211 and Its Alleviation of Salt Stress on Rapeseed Growth.</title>
        <authorList>
            <person name="Zhao B."/>
            <person name="Guo T."/>
        </authorList>
    </citation>
    <scope>NUCLEOTIDE SEQUENCE</scope>
    <source>
        <strain evidence="3">BZ-TG-HK211</strain>
    </source>
</reference>
<name>A0AAJ2KT09_ALKPS</name>
<feature type="transmembrane region" description="Helical" evidence="1">
    <location>
        <begin position="21"/>
        <end position="41"/>
    </location>
</feature>
<sequence length="158" mass="18369">MRAAPSTFLPEKARSVWRLQAFFESLLVALFPIAYGVLIYFFDFPLWILYSLIGFYLIFVLITVFILPPIRWRRFTYDVLEGEVDIQFGVLIVRRQLIPMTRVQHVDTEQGPLLRRYKMADVTITTAATSHRIPTLSVEVADELRDRIARLAAVAYDE</sequence>
<comment type="caution">
    <text evidence="3">The sequence shown here is derived from an EMBL/GenBank/DDBJ whole genome shotgun (WGS) entry which is preliminary data.</text>
</comment>
<dbReference type="RefSeq" id="WP_012958568.1">
    <property type="nucleotide sequence ID" value="NZ_CP144224.1"/>
</dbReference>
<protein>
    <submittedName>
        <fullName evidence="3">PH domain-containing protein</fullName>
    </submittedName>
</protein>
<accession>A0AAJ2KT09</accession>
<evidence type="ECO:0000313" key="4">
    <source>
        <dbReference type="Proteomes" id="UP001285636"/>
    </source>
</evidence>
<proteinExistence type="predicted"/>
<dbReference type="EMBL" id="JAWJAY010000001">
    <property type="protein sequence ID" value="MDV2884396.1"/>
    <property type="molecule type" value="Genomic_DNA"/>
</dbReference>
<evidence type="ECO:0000259" key="2">
    <source>
        <dbReference type="Pfam" id="PF03703"/>
    </source>
</evidence>